<dbReference type="AlphaFoldDB" id="A0A3Q0T691"/>
<feature type="region of interest" description="Disordered" evidence="1">
    <location>
        <begin position="1"/>
        <end position="38"/>
    </location>
</feature>
<reference evidence="2" key="2">
    <citation type="submission" date="2025-09" db="UniProtKB">
        <authorList>
            <consortium name="Ensembl"/>
        </authorList>
    </citation>
    <scope>IDENTIFICATION</scope>
</reference>
<protein>
    <submittedName>
        <fullName evidence="2">Uncharacterized protein</fullName>
    </submittedName>
</protein>
<name>A0A3Q0T691_AMPCI</name>
<organism evidence="2 3">
    <name type="scientific">Amphilophus citrinellus</name>
    <name type="common">Midas cichlid</name>
    <name type="synonym">Cichlasoma citrinellum</name>
    <dbReference type="NCBI Taxonomy" id="61819"/>
    <lineage>
        <taxon>Eukaryota</taxon>
        <taxon>Metazoa</taxon>
        <taxon>Chordata</taxon>
        <taxon>Craniata</taxon>
        <taxon>Vertebrata</taxon>
        <taxon>Euteleostomi</taxon>
        <taxon>Actinopterygii</taxon>
        <taxon>Neopterygii</taxon>
        <taxon>Teleostei</taxon>
        <taxon>Neoteleostei</taxon>
        <taxon>Acanthomorphata</taxon>
        <taxon>Ovalentaria</taxon>
        <taxon>Cichlomorphae</taxon>
        <taxon>Cichliformes</taxon>
        <taxon>Cichlidae</taxon>
        <taxon>New World cichlids</taxon>
        <taxon>Cichlasomatinae</taxon>
        <taxon>Heroini</taxon>
        <taxon>Amphilophus</taxon>
    </lineage>
</organism>
<reference evidence="2" key="1">
    <citation type="submission" date="2025-08" db="UniProtKB">
        <authorList>
            <consortium name="Ensembl"/>
        </authorList>
    </citation>
    <scope>IDENTIFICATION</scope>
</reference>
<accession>A0A3Q0T691</accession>
<evidence type="ECO:0000313" key="2">
    <source>
        <dbReference type="Ensembl" id="ENSACIP00000030359.1"/>
    </source>
</evidence>
<keyword evidence="3" id="KW-1185">Reference proteome</keyword>
<dbReference type="Proteomes" id="UP000261340">
    <property type="component" value="Unplaced"/>
</dbReference>
<evidence type="ECO:0000256" key="1">
    <source>
        <dbReference type="SAM" id="MobiDB-lite"/>
    </source>
</evidence>
<sequence>MPAHSPGKAGRSREPGERSCSNMCFQTEGGSHRDTPTPACLYTGKQEALKLQLQGKLKKKKRLLLKQYN</sequence>
<proteinExistence type="predicted"/>
<dbReference type="Ensembl" id="ENSACIT00000031152.1">
    <property type="protein sequence ID" value="ENSACIP00000030359.1"/>
    <property type="gene ID" value="ENSACIG00000023489.1"/>
</dbReference>
<evidence type="ECO:0000313" key="3">
    <source>
        <dbReference type="Proteomes" id="UP000261340"/>
    </source>
</evidence>
<feature type="compositionally biased region" description="Polar residues" evidence="1">
    <location>
        <begin position="19"/>
        <end position="29"/>
    </location>
</feature>